<evidence type="ECO:0000256" key="10">
    <source>
        <dbReference type="ARBA" id="ARBA00023004"/>
    </source>
</evidence>
<keyword evidence="9 14" id="KW-0560">Oxidoreductase</keyword>
<dbReference type="PROSITE" id="PS00086">
    <property type="entry name" value="CYTOCHROME_P450"/>
    <property type="match status" value="1"/>
</dbReference>
<dbReference type="Proteomes" id="UP001295444">
    <property type="component" value="Chromosome 07"/>
</dbReference>
<evidence type="ECO:0000256" key="11">
    <source>
        <dbReference type="ARBA" id="ARBA00023033"/>
    </source>
</evidence>
<comment type="similarity">
    <text evidence="4 14">Belongs to the cytochrome P450 family.</text>
</comment>
<evidence type="ECO:0000256" key="4">
    <source>
        <dbReference type="ARBA" id="ARBA00010617"/>
    </source>
</evidence>
<evidence type="ECO:0000256" key="12">
    <source>
        <dbReference type="ARBA" id="ARBA00023136"/>
    </source>
</evidence>
<evidence type="ECO:0000256" key="2">
    <source>
        <dbReference type="ARBA" id="ARBA00004174"/>
    </source>
</evidence>
<protein>
    <submittedName>
        <fullName evidence="15">Cytochrome P450 2W1, partial</fullName>
    </submittedName>
</protein>
<dbReference type="InterPro" id="IPR017972">
    <property type="entry name" value="Cyt_P450_CS"/>
</dbReference>
<proteinExistence type="inferred from homology"/>
<keyword evidence="11 14" id="KW-0503">Monooxygenase</keyword>
<comment type="cofactor">
    <cofactor evidence="1 13">
        <name>heme</name>
        <dbReference type="ChEBI" id="CHEBI:30413"/>
    </cofactor>
</comment>
<dbReference type="InterPro" id="IPR002401">
    <property type="entry name" value="Cyt_P450_E_grp-I"/>
</dbReference>
<dbReference type="InterPro" id="IPR050182">
    <property type="entry name" value="Cytochrome_P450_fam2"/>
</dbReference>
<dbReference type="Pfam" id="PF00067">
    <property type="entry name" value="p450"/>
    <property type="match status" value="1"/>
</dbReference>
<keyword evidence="8" id="KW-0492">Microsome</keyword>
<gene>
    <name evidence="15" type="ORF">PECUL_23A013915</name>
</gene>
<keyword evidence="5 13" id="KW-0349">Heme</keyword>
<sequence length="356" mass="41179">MGKRSIEGRIIEELQFLSKFIQSFNGEPFQKNVFNNGPPNIIYRILFGRRFDYSNPTFKKMVELLDDIVILTGSPPAVFYNVFPILKHVLKSPSLVLKKIAELNVILKAHFNEAKSSMSENDWSTYVEAFMQKGLNENKTEENRNIFNEKNLLASMFDLMLGGTETTSTTLQWGFLLMMKYPHIQKKIQDEIDSVIGTERLPQWDDQKNLQYCLAAVHEVQRFGNILQTLAHSTLTDTHFRGYFIPKGTQVIPLFTSVLYDETQWETPYEFNPNHFLDSNGKFLKKDAFFAFSKGRRVCAGESLARMELFIFFTGLLQKFTFHPPPGVDKSDLDLTADTFFTMRPKHYKICATLRQ</sequence>
<dbReference type="AlphaFoldDB" id="A0AAD1SQ17"/>
<evidence type="ECO:0000256" key="6">
    <source>
        <dbReference type="ARBA" id="ARBA00022723"/>
    </source>
</evidence>
<accession>A0AAD1SQ17</accession>
<evidence type="ECO:0000313" key="16">
    <source>
        <dbReference type="Proteomes" id="UP001295444"/>
    </source>
</evidence>
<feature type="binding site" description="axial binding residue" evidence="13">
    <location>
        <position position="299"/>
    </location>
    <ligand>
        <name>heme</name>
        <dbReference type="ChEBI" id="CHEBI:30413"/>
    </ligand>
    <ligandPart>
        <name>Fe</name>
        <dbReference type="ChEBI" id="CHEBI:18248"/>
    </ligandPart>
</feature>
<evidence type="ECO:0000256" key="5">
    <source>
        <dbReference type="ARBA" id="ARBA00022617"/>
    </source>
</evidence>
<keyword evidence="10 13" id="KW-0408">Iron</keyword>
<evidence type="ECO:0000313" key="15">
    <source>
        <dbReference type="EMBL" id="CAH2307226.1"/>
    </source>
</evidence>
<name>A0AAD1SQ17_PELCU</name>
<dbReference type="PRINTS" id="PR00463">
    <property type="entry name" value="EP450I"/>
</dbReference>
<dbReference type="GO" id="GO:0006805">
    <property type="term" value="P:xenobiotic metabolic process"/>
    <property type="evidence" value="ECO:0007669"/>
    <property type="project" value="TreeGrafter"/>
</dbReference>
<dbReference type="FunFam" id="1.10.630.10:FF:000238">
    <property type="entry name" value="Cytochrome P450 2A6"/>
    <property type="match status" value="1"/>
</dbReference>
<keyword evidence="6 13" id="KW-0479">Metal-binding</keyword>
<dbReference type="GO" id="GO:0016712">
    <property type="term" value="F:oxidoreductase activity, acting on paired donors, with incorporation or reduction of molecular oxygen, reduced flavin or flavoprotein as one donor, and incorporation of one atom of oxygen"/>
    <property type="evidence" value="ECO:0007669"/>
    <property type="project" value="TreeGrafter"/>
</dbReference>
<evidence type="ECO:0000256" key="9">
    <source>
        <dbReference type="ARBA" id="ARBA00023002"/>
    </source>
</evidence>
<evidence type="ECO:0000256" key="7">
    <source>
        <dbReference type="ARBA" id="ARBA00022824"/>
    </source>
</evidence>
<keyword evidence="7" id="KW-0256">Endoplasmic reticulum</keyword>
<dbReference type="InterPro" id="IPR036396">
    <property type="entry name" value="Cyt_P450_sf"/>
</dbReference>
<dbReference type="PRINTS" id="PR00385">
    <property type="entry name" value="P450"/>
</dbReference>
<dbReference type="GO" id="GO:0006082">
    <property type="term" value="P:organic acid metabolic process"/>
    <property type="evidence" value="ECO:0007669"/>
    <property type="project" value="TreeGrafter"/>
</dbReference>
<keyword evidence="16" id="KW-1185">Reference proteome</keyword>
<evidence type="ECO:0000256" key="8">
    <source>
        <dbReference type="ARBA" id="ARBA00022848"/>
    </source>
</evidence>
<evidence type="ECO:0000256" key="13">
    <source>
        <dbReference type="PIRSR" id="PIRSR602401-1"/>
    </source>
</evidence>
<dbReference type="EMBL" id="OW240918">
    <property type="protein sequence ID" value="CAH2307226.1"/>
    <property type="molecule type" value="Genomic_DNA"/>
</dbReference>
<dbReference type="SUPFAM" id="SSF48264">
    <property type="entry name" value="Cytochrome P450"/>
    <property type="match status" value="1"/>
</dbReference>
<organism evidence="15 16">
    <name type="scientific">Pelobates cultripes</name>
    <name type="common">Western spadefoot toad</name>
    <dbReference type="NCBI Taxonomy" id="61616"/>
    <lineage>
        <taxon>Eukaryota</taxon>
        <taxon>Metazoa</taxon>
        <taxon>Chordata</taxon>
        <taxon>Craniata</taxon>
        <taxon>Vertebrata</taxon>
        <taxon>Euteleostomi</taxon>
        <taxon>Amphibia</taxon>
        <taxon>Batrachia</taxon>
        <taxon>Anura</taxon>
        <taxon>Pelobatoidea</taxon>
        <taxon>Pelobatidae</taxon>
        <taxon>Pelobates</taxon>
    </lineage>
</organism>
<evidence type="ECO:0000256" key="3">
    <source>
        <dbReference type="ARBA" id="ARBA00004406"/>
    </source>
</evidence>
<dbReference type="GO" id="GO:0005506">
    <property type="term" value="F:iron ion binding"/>
    <property type="evidence" value="ECO:0007669"/>
    <property type="project" value="InterPro"/>
</dbReference>
<dbReference type="InterPro" id="IPR001128">
    <property type="entry name" value="Cyt_P450"/>
</dbReference>
<dbReference type="GO" id="GO:0020037">
    <property type="term" value="F:heme binding"/>
    <property type="evidence" value="ECO:0007669"/>
    <property type="project" value="InterPro"/>
</dbReference>
<evidence type="ECO:0000256" key="1">
    <source>
        <dbReference type="ARBA" id="ARBA00001971"/>
    </source>
</evidence>
<reference evidence="15" key="1">
    <citation type="submission" date="2022-03" db="EMBL/GenBank/DDBJ databases">
        <authorList>
            <person name="Alioto T."/>
            <person name="Alioto T."/>
            <person name="Gomez Garrido J."/>
        </authorList>
    </citation>
    <scope>NUCLEOTIDE SEQUENCE</scope>
</reference>
<dbReference type="GO" id="GO:0005789">
    <property type="term" value="C:endoplasmic reticulum membrane"/>
    <property type="evidence" value="ECO:0007669"/>
    <property type="project" value="UniProtKB-SubCell"/>
</dbReference>
<dbReference type="PANTHER" id="PTHR24300:SF291">
    <property type="entry name" value="CYTOCHROME P450 2W1"/>
    <property type="match status" value="1"/>
</dbReference>
<dbReference type="Gene3D" id="1.10.630.10">
    <property type="entry name" value="Cytochrome P450"/>
    <property type="match status" value="1"/>
</dbReference>
<dbReference type="PANTHER" id="PTHR24300">
    <property type="entry name" value="CYTOCHROME P450 508A4-RELATED"/>
    <property type="match status" value="1"/>
</dbReference>
<comment type="subcellular location">
    <subcellularLocation>
        <location evidence="3">Endoplasmic reticulum membrane</location>
        <topology evidence="3">Peripheral membrane protein</topology>
    </subcellularLocation>
    <subcellularLocation>
        <location evidence="2">Microsome membrane</location>
        <topology evidence="2">Peripheral membrane protein</topology>
    </subcellularLocation>
</comment>
<keyword evidence="12" id="KW-0472">Membrane</keyword>
<evidence type="ECO:0000256" key="14">
    <source>
        <dbReference type="RuleBase" id="RU000461"/>
    </source>
</evidence>